<keyword evidence="1" id="KW-1133">Transmembrane helix</keyword>
<dbReference type="AlphaFoldDB" id="A0A7S2PGE3"/>
<dbReference type="EMBL" id="HBGY01024467">
    <property type="protein sequence ID" value="CAD9596491.1"/>
    <property type="molecule type" value="Transcribed_RNA"/>
</dbReference>
<protein>
    <submittedName>
        <fullName evidence="2">Uncharacterized protein</fullName>
    </submittedName>
</protein>
<keyword evidence="1" id="KW-0472">Membrane</keyword>
<gene>
    <name evidence="2" type="ORF">LDAN0321_LOCUS15202</name>
</gene>
<keyword evidence="1" id="KW-0812">Transmembrane</keyword>
<reference evidence="2" key="1">
    <citation type="submission" date="2021-01" db="EMBL/GenBank/DDBJ databases">
        <authorList>
            <person name="Corre E."/>
            <person name="Pelletier E."/>
            <person name="Niang G."/>
            <person name="Scheremetjew M."/>
            <person name="Finn R."/>
            <person name="Kale V."/>
            <person name="Holt S."/>
            <person name="Cochrane G."/>
            <person name="Meng A."/>
            <person name="Brown T."/>
            <person name="Cohen L."/>
        </authorList>
    </citation>
    <scope>NUCLEOTIDE SEQUENCE</scope>
    <source>
        <strain evidence="2">B650</strain>
    </source>
</reference>
<accession>A0A7S2PGE3</accession>
<name>A0A7S2PGE3_9STRA</name>
<proteinExistence type="predicted"/>
<evidence type="ECO:0000313" key="2">
    <source>
        <dbReference type="EMBL" id="CAD9596491.1"/>
    </source>
</evidence>
<feature type="transmembrane region" description="Helical" evidence="1">
    <location>
        <begin position="70"/>
        <end position="86"/>
    </location>
</feature>
<evidence type="ECO:0000256" key="1">
    <source>
        <dbReference type="SAM" id="Phobius"/>
    </source>
</evidence>
<organism evidence="2">
    <name type="scientific">Leptocylindrus danicus</name>
    <dbReference type="NCBI Taxonomy" id="163516"/>
    <lineage>
        <taxon>Eukaryota</taxon>
        <taxon>Sar</taxon>
        <taxon>Stramenopiles</taxon>
        <taxon>Ochrophyta</taxon>
        <taxon>Bacillariophyta</taxon>
        <taxon>Coscinodiscophyceae</taxon>
        <taxon>Chaetocerotophycidae</taxon>
        <taxon>Leptocylindrales</taxon>
        <taxon>Leptocylindraceae</taxon>
        <taxon>Leptocylindrus</taxon>
    </lineage>
</organism>
<sequence>MVWISRHGILRHWYDIFIHSVTRFGEEVAGCKPYSCDGQNGSSSSMDDECDGEVWGFLKPSPPVSSARKFLALGSALFLLLVGAVIDHTDYRRQIREYLMYGLIVLGRYIHAVGACVLVVF</sequence>
<feature type="transmembrane region" description="Helical" evidence="1">
    <location>
        <begin position="98"/>
        <end position="120"/>
    </location>
</feature>